<feature type="compositionally biased region" description="Polar residues" evidence="18">
    <location>
        <begin position="644"/>
        <end position="654"/>
    </location>
</feature>
<dbReference type="PROSITE" id="PS50013">
    <property type="entry name" value="CHROMO_2"/>
    <property type="match status" value="1"/>
</dbReference>
<keyword evidence="9" id="KW-0378">Hydrolase</keyword>
<dbReference type="InterPro" id="IPR001584">
    <property type="entry name" value="Integrase_cat-core"/>
</dbReference>
<dbReference type="PROSITE" id="PS50158">
    <property type="entry name" value="ZF_CCHC"/>
    <property type="match status" value="1"/>
</dbReference>
<keyword evidence="15" id="KW-0233">DNA recombination</keyword>
<feature type="compositionally biased region" description="Basic and acidic residues" evidence="18">
    <location>
        <begin position="321"/>
        <end position="341"/>
    </location>
</feature>
<evidence type="ECO:0000256" key="1">
    <source>
        <dbReference type="ARBA" id="ARBA00012493"/>
    </source>
</evidence>
<feature type="region of interest" description="Disordered" evidence="18">
    <location>
        <begin position="711"/>
        <end position="757"/>
    </location>
</feature>
<dbReference type="Gene3D" id="1.10.340.70">
    <property type="match status" value="1"/>
</dbReference>
<protein>
    <recommendedName>
        <fullName evidence="1">RNA-directed DNA polymerase</fullName>
        <ecNumber evidence="1">2.7.7.49</ecNumber>
    </recommendedName>
</protein>
<dbReference type="InterPro" id="IPR016197">
    <property type="entry name" value="Chromo-like_dom_sf"/>
</dbReference>
<keyword evidence="6" id="KW-0479">Metal-binding</keyword>
<evidence type="ECO:0000256" key="15">
    <source>
        <dbReference type="ARBA" id="ARBA00023172"/>
    </source>
</evidence>
<dbReference type="InterPro" id="IPR041588">
    <property type="entry name" value="Integrase_H2C2"/>
</dbReference>
<evidence type="ECO:0000256" key="2">
    <source>
        <dbReference type="ARBA" id="ARBA00022670"/>
    </source>
</evidence>
<dbReference type="SUPFAM" id="SSF57756">
    <property type="entry name" value="Retrovirus zinc finger-like domains"/>
    <property type="match status" value="1"/>
</dbReference>
<dbReference type="PROSITE" id="PS50994">
    <property type="entry name" value="INTEGRASE"/>
    <property type="match status" value="1"/>
</dbReference>
<dbReference type="GO" id="GO:0003887">
    <property type="term" value="F:DNA-directed DNA polymerase activity"/>
    <property type="evidence" value="ECO:0007669"/>
    <property type="project" value="UniProtKB-KW"/>
</dbReference>
<dbReference type="FunFam" id="3.10.20.370:FF:000001">
    <property type="entry name" value="Retrovirus-related Pol polyprotein from transposon 17.6-like protein"/>
    <property type="match status" value="1"/>
</dbReference>
<evidence type="ECO:0000256" key="7">
    <source>
        <dbReference type="ARBA" id="ARBA00022750"/>
    </source>
</evidence>
<dbReference type="GO" id="GO:0015074">
    <property type="term" value="P:DNA integration"/>
    <property type="evidence" value="ECO:0007669"/>
    <property type="project" value="UniProtKB-KW"/>
</dbReference>
<reference evidence="24" key="1">
    <citation type="journal article" date="2002" name="Nature">
        <title>Sequence and analysis of rice chromosome 4.</title>
        <authorList>
            <person name="Feng Q."/>
            <person name="Zhang Y."/>
            <person name="Hao P."/>
            <person name="Wang S."/>
            <person name="Fu G."/>
            <person name="Huang Y."/>
            <person name="Li Y."/>
            <person name="Zhu J."/>
            <person name="Liu Y."/>
            <person name="Hu X."/>
            <person name="Jia P."/>
            <person name="Zhang Y."/>
            <person name="Zhao Q."/>
            <person name="Ying K."/>
            <person name="Yu S."/>
            <person name="Tang Y."/>
            <person name="Weng Q."/>
            <person name="Zhang L."/>
            <person name="Lu Y."/>
            <person name="Mu J."/>
            <person name="Lu Y."/>
            <person name="Zhang L.S."/>
            <person name="Yu Z."/>
            <person name="Fan D."/>
            <person name="Liu X."/>
            <person name="Lu T."/>
            <person name="Li C."/>
            <person name="Wu Y."/>
            <person name="Sun T."/>
            <person name="Lei H."/>
            <person name="Li T."/>
            <person name="Hu H."/>
            <person name="Guan J."/>
            <person name="Wu M."/>
            <person name="Zhang R."/>
            <person name="Zhou B."/>
            <person name="Chen Z."/>
            <person name="Chen L."/>
            <person name="Jin Z."/>
            <person name="Wang R."/>
            <person name="Yin H."/>
            <person name="Cai Z."/>
            <person name="Ren S."/>
            <person name="Lv G."/>
            <person name="Gu W."/>
            <person name="Zhu G."/>
            <person name="Tu Y."/>
            <person name="Jia J."/>
            <person name="Zhang Y."/>
            <person name="Chen J."/>
            <person name="Kang H."/>
            <person name="Chen X."/>
            <person name="Shao C."/>
            <person name="Sun Y."/>
            <person name="Hu Q."/>
            <person name="Zhang X."/>
            <person name="Zhang W."/>
            <person name="Wang L."/>
            <person name="Ding C."/>
            <person name="Sheng H."/>
            <person name="Gu J."/>
            <person name="Chen S."/>
            <person name="Ni L."/>
            <person name="Zhu F."/>
            <person name="Chen W."/>
            <person name="Lan L."/>
            <person name="Lai Y."/>
            <person name="Cheng Z."/>
            <person name="Gu M."/>
            <person name="Jiang J."/>
            <person name="Li J."/>
            <person name="Hong G."/>
            <person name="Xue Y."/>
            <person name="Han B."/>
        </authorList>
    </citation>
    <scope>NUCLEOTIDE SEQUENCE</scope>
</reference>
<evidence type="ECO:0000256" key="4">
    <source>
        <dbReference type="ARBA" id="ARBA00022695"/>
    </source>
</evidence>
<dbReference type="SUPFAM" id="SSF54160">
    <property type="entry name" value="Chromo domain-like"/>
    <property type="match status" value="1"/>
</dbReference>
<evidence type="ECO:0000256" key="12">
    <source>
        <dbReference type="ARBA" id="ARBA00022918"/>
    </source>
</evidence>
<dbReference type="GO" id="GO:0006508">
    <property type="term" value="P:proteolysis"/>
    <property type="evidence" value="ECO:0007669"/>
    <property type="project" value="UniProtKB-KW"/>
</dbReference>
<dbReference type="CDD" id="cd01647">
    <property type="entry name" value="RT_LTR"/>
    <property type="match status" value="1"/>
</dbReference>
<evidence type="ECO:0000259" key="19">
    <source>
        <dbReference type="PROSITE" id="PS50013"/>
    </source>
</evidence>
<dbReference type="GO" id="GO:0004190">
    <property type="term" value="F:aspartic-type endopeptidase activity"/>
    <property type="evidence" value="ECO:0007669"/>
    <property type="project" value="UniProtKB-KW"/>
</dbReference>
<feature type="coiled-coil region" evidence="17">
    <location>
        <begin position="1703"/>
        <end position="1730"/>
    </location>
</feature>
<dbReference type="GO" id="GO:0004519">
    <property type="term" value="F:endonuclease activity"/>
    <property type="evidence" value="ECO:0007669"/>
    <property type="project" value="UniProtKB-KW"/>
</dbReference>
<feature type="domain" description="Peptidase A2" evidence="21">
    <location>
        <begin position="787"/>
        <end position="866"/>
    </location>
</feature>
<reference evidence="24" key="2">
    <citation type="submission" date="2004-10" db="EMBL/GenBank/DDBJ databases">
        <title>Chromosome-wide comparison between domesticated rice subspecies indica and japonica.</title>
        <authorList>
            <person name="Han B."/>
        </authorList>
    </citation>
    <scope>NUCLEOTIDE SEQUENCE</scope>
</reference>
<keyword evidence="5" id="KW-0540">Nuclease</keyword>
<evidence type="ECO:0000256" key="9">
    <source>
        <dbReference type="ARBA" id="ARBA00022801"/>
    </source>
</evidence>
<keyword evidence="4" id="KW-0548">Nucleotidyltransferase</keyword>
<dbReference type="Pfam" id="PF00098">
    <property type="entry name" value="zf-CCHC"/>
    <property type="match status" value="1"/>
</dbReference>
<keyword evidence="16" id="KW-0862">Zinc</keyword>
<keyword evidence="16" id="KW-0863">Zinc-finger</keyword>
<dbReference type="Pfam" id="PF00078">
    <property type="entry name" value="RVT_1"/>
    <property type="match status" value="1"/>
</dbReference>
<dbReference type="FunFam" id="3.30.420.10:FF:000032">
    <property type="entry name" value="Retrovirus-related Pol polyprotein from transposon 297-like Protein"/>
    <property type="match status" value="1"/>
</dbReference>
<dbReference type="CDD" id="cd00303">
    <property type="entry name" value="retropepsin_like"/>
    <property type="match status" value="1"/>
</dbReference>
<dbReference type="PANTHER" id="PTHR37984:SF5">
    <property type="entry name" value="PROTEIN NYNRIN-LIKE"/>
    <property type="match status" value="1"/>
</dbReference>
<dbReference type="GO" id="GO:0003677">
    <property type="term" value="F:DNA binding"/>
    <property type="evidence" value="ECO:0007669"/>
    <property type="project" value="UniProtKB-KW"/>
</dbReference>
<evidence type="ECO:0000256" key="14">
    <source>
        <dbReference type="ARBA" id="ARBA00023125"/>
    </source>
</evidence>
<evidence type="ECO:0000256" key="10">
    <source>
        <dbReference type="ARBA" id="ARBA00022842"/>
    </source>
</evidence>
<keyword evidence="12" id="KW-0695">RNA-directed DNA polymerase</keyword>
<dbReference type="PANTHER" id="PTHR37984">
    <property type="entry name" value="PROTEIN CBG26694"/>
    <property type="match status" value="1"/>
</dbReference>
<keyword evidence="13" id="KW-0239">DNA-directed DNA polymerase</keyword>
<evidence type="ECO:0000256" key="11">
    <source>
        <dbReference type="ARBA" id="ARBA00022908"/>
    </source>
</evidence>
<feature type="compositionally biased region" description="Polar residues" evidence="18">
    <location>
        <begin position="717"/>
        <end position="738"/>
    </location>
</feature>
<feature type="region of interest" description="Disordered" evidence="18">
    <location>
        <begin position="617"/>
        <end position="694"/>
    </location>
</feature>
<dbReference type="SUPFAM" id="SSF56672">
    <property type="entry name" value="DNA/RNA polymerases"/>
    <property type="match status" value="1"/>
</dbReference>
<dbReference type="Pfam" id="PF03732">
    <property type="entry name" value="Retrotrans_gag"/>
    <property type="match status" value="1"/>
</dbReference>
<name>Q01JF4_ORYSA</name>
<feature type="domain" description="Chromo" evidence="19">
    <location>
        <begin position="1834"/>
        <end position="1877"/>
    </location>
</feature>
<dbReference type="InterPro" id="IPR036875">
    <property type="entry name" value="Znf_CCHC_sf"/>
</dbReference>
<dbReference type="InterPro" id="IPR000953">
    <property type="entry name" value="Chromo/chromo_shadow_dom"/>
</dbReference>
<dbReference type="InterPro" id="IPR005162">
    <property type="entry name" value="Retrotrans_gag_dom"/>
</dbReference>
<dbReference type="Gene3D" id="3.30.70.270">
    <property type="match status" value="2"/>
</dbReference>
<dbReference type="InterPro" id="IPR000477">
    <property type="entry name" value="RT_dom"/>
</dbReference>
<dbReference type="InterPro" id="IPR001969">
    <property type="entry name" value="Aspartic_peptidase_AS"/>
</dbReference>
<dbReference type="Pfam" id="PF17917">
    <property type="entry name" value="RT_RNaseH"/>
    <property type="match status" value="1"/>
</dbReference>
<keyword evidence="14" id="KW-0238">DNA-binding</keyword>
<feature type="compositionally biased region" description="Low complexity" evidence="18">
    <location>
        <begin position="660"/>
        <end position="676"/>
    </location>
</feature>
<feature type="domain" description="Reverse transcriptase" evidence="22">
    <location>
        <begin position="975"/>
        <end position="1154"/>
    </location>
</feature>
<feature type="compositionally biased region" description="Low complexity" evidence="18">
    <location>
        <begin position="739"/>
        <end position="753"/>
    </location>
</feature>
<dbReference type="InterPro" id="IPR021109">
    <property type="entry name" value="Peptidase_aspartic_dom_sf"/>
</dbReference>
<sequence>MMAVNASFSSHGFGEGHHVAQLRDLARFLGLSCPEYTGYSVDRVPPHCELSMYLYPRGGIHGAGLRPHHFTVARPTLQIAYQDLSWTALRRLAHDYSHRLGGSAFWQLPRLPSGHSDARYPCPYSESQPVLTRMVELSEAQATQHDLLLEAYRSLARRYAALEARLAEEGVTSVDTISWESGRLCHASHLSSHSSRGSARTPSGPRTPSSRAPYSPVYSPYPHPVSPSYTPGHTPVASSRRGPRFIRTARKRVVGSSTVFRFHYPAPPPPAARAAAGPRQSGSPRWCAHSQARRSSVTGPHPLYQMASRPRRAARAPARFGFEDGRVEPEENHESANEQSHHSNRSHRTVSRNAEVEQPRRSNRSHRTVFRNAEMEQSHRSHRTASHNSGEERLPSPPHVETNMQHLMAVQTQILQGLTTAIASFQHNAHGNGHPHMGNNRSKLTDFLRSRPPEFSQTVEPVEADDWLKDVDRKLNLVQCTPVEKTLYASHQLRGPAADWWENYCNAHPEPTNIAWDEFATAFRAAHVPESTIDMKKEEFNRLKQGNSSINEYLSQFNKLARYAPEEVDTDKKKIRKFLKGIAVGMRLQLLAHDFPTFQHMINKALLLEDARKEATEEYKKRKSNHQGNSSRGAPRPRYGQPMQYHQSVTQANRQPGYAPRPQINRPAPQPQQRAPSGNTAPNSVTSFKSPQGPSAVQCFRCNQMGHYARQCPQNPPNTNSGHANGSTARTPTPAATQSRPSSQASGQGSRASNNFGRGRVNHIQAETAQDAPDVVMGMFSVNSVPAIVLFDSGASHSFISQAFVKRNGWKTQNLRVPMIVHSPGRNIRATQICPEVNLRIEEVDFLAKPIVLDSQSLDIILGMDWLAKHKGQIDCAEKTITLQGPGGKQVRFTPNTPTVSRSILTCLQVTSLESVPIVCEYPDVFPEELTSMPPDREIEFAIELAPGTAPIAKRPYRMAANELAEIKRQIEELESKGYVRPSSSPWGAPVLLVKKKDGSERMVIDYRALNEVTIKNKYPLPRIDDLFDQLKGARVFSKIDLRSGYHQLKIRSEDIPKTAFSTRYGLYEFTVMSFGLTNAPAFFMNLMNKIFMEYLDQFVVVFIDDILIYSKNEEEHAEHLRLIMEKLRDHQLFAKFSKCEFWLDRVAFLGHVISSNGVEVDPSKVEAVLAWNPPKNVSEIRSFLGLAGYYRRFIEGFSKLARPMTELLKKEKKFQWSAACEDSFQEMKKRLTTAPVLTLPDIRKDFEIFCDASRQGLGCVLMQERKVVAYASRQLRPHEANYPTHDLELAAVVHALKIWRHYLIGNRCEVYTDHKSLKYIFTQTELNMRQRRWLELIKDYDLGIHYHPGKANVVADALSRKAYCNVAQIRPDQDHLCRELEKLRLTVVQSGVPASLTVQPTLESQIREAQKDDEGIKELIKRIQEKKDTNFSIDDQGTVWCGPRIYVPAKKELRDLILKEAHESAYSIHPGSTKMYQDIKAYFWWAGMKRDVAEYVALCDICQRVKAEHQRPAGLLQPLPIPEWKWEEIGMDFITGLPRTPNGYDSIWVIVDRLTKSAHFVPVKTTYDGKKLAELYMTHVVCRFGCPKKIVSDRGTQFTSRFWKQLHEALGTDLNFSTAYHPQTDGQTERVNQILEDMLRACALDFEGTWDRCLPYAEFSYNNSYQASIQMSPNGAMFGRKCRTPLCWNEVGEALVFGPDILKSAEEQVKLIRERLKTAQNRQKNYADNRRRDLEFEKGDHVYLRVSPLRGMRRFGMSGKLAPRYIGPYLITARRGEVAYQLELPEGLADVHNVFHVSQLKKCLRVPEEQVPLGNIELEKNLTYKERPIKVLEEAERQTRRKTIKFYKVQWSNHSEDEATWEQEDLLRAEFPELLP</sequence>
<dbReference type="InterPro" id="IPR001878">
    <property type="entry name" value="Znf_CCHC"/>
</dbReference>
<dbReference type="EC" id="2.7.7.49" evidence="1"/>
<dbReference type="PROSITE" id="PS50878">
    <property type="entry name" value="RT_POL"/>
    <property type="match status" value="1"/>
</dbReference>
<dbReference type="Gene3D" id="2.40.70.10">
    <property type="entry name" value="Acid Proteases"/>
    <property type="match status" value="1"/>
</dbReference>
<dbReference type="PROSITE" id="PS50175">
    <property type="entry name" value="ASP_PROT_RETROV"/>
    <property type="match status" value="1"/>
</dbReference>
<evidence type="ECO:0000259" key="21">
    <source>
        <dbReference type="PROSITE" id="PS50175"/>
    </source>
</evidence>
<keyword evidence="10" id="KW-0460">Magnesium</keyword>
<dbReference type="InterPro" id="IPR043502">
    <property type="entry name" value="DNA/RNA_pol_sf"/>
</dbReference>
<evidence type="ECO:0000259" key="23">
    <source>
        <dbReference type="PROSITE" id="PS50994"/>
    </source>
</evidence>
<dbReference type="Pfam" id="PF17921">
    <property type="entry name" value="Integrase_H2C2"/>
    <property type="match status" value="1"/>
</dbReference>
<evidence type="ECO:0000256" key="8">
    <source>
        <dbReference type="ARBA" id="ARBA00022759"/>
    </source>
</evidence>
<accession>Q01JF4</accession>
<proteinExistence type="predicted"/>
<evidence type="ECO:0000256" key="6">
    <source>
        <dbReference type="ARBA" id="ARBA00022723"/>
    </source>
</evidence>
<dbReference type="Pfam" id="PF08284">
    <property type="entry name" value="RVP_2"/>
    <property type="match status" value="1"/>
</dbReference>
<evidence type="ECO:0000256" key="5">
    <source>
        <dbReference type="ARBA" id="ARBA00022722"/>
    </source>
</evidence>
<dbReference type="SMART" id="SM00343">
    <property type="entry name" value="ZnF_C2HC"/>
    <property type="match status" value="1"/>
</dbReference>
<evidence type="ECO:0000259" key="20">
    <source>
        <dbReference type="PROSITE" id="PS50158"/>
    </source>
</evidence>
<feature type="compositionally biased region" description="Low complexity" evidence="18">
    <location>
        <begin position="208"/>
        <end position="218"/>
    </location>
</feature>
<dbReference type="Gene3D" id="4.10.60.10">
    <property type="entry name" value="Zinc finger, CCHC-type"/>
    <property type="match status" value="1"/>
</dbReference>
<evidence type="ECO:0000313" key="24">
    <source>
        <dbReference type="EMBL" id="CAH67121.1"/>
    </source>
</evidence>
<dbReference type="Pfam" id="PF24626">
    <property type="entry name" value="SH3_Tf2-1"/>
    <property type="match status" value="1"/>
</dbReference>
<dbReference type="InterPro" id="IPR036397">
    <property type="entry name" value="RNaseH_sf"/>
</dbReference>
<dbReference type="InterPro" id="IPR012337">
    <property type="entry name" value="RNaseH-like_sf"/>
</dbReference>
<dbReference type="InterPro" id="IPR043128">
    <property type="entry name" value="Rev_trsase/Diguanyl_cyclase"/>
</dbReference>
<dbReference type="EMBL" id="CR855171">
    <property type="protein sequence ID" value="CAH67121.1"/>
    <property type="molecule type" value="Genomic_DNA"/>
</dbReference>
<dbReference type="InterPro" id="IPR050951">
    <property type="entry name" value="Retrovirus_Pol_polyprotein"/>
</dbReference>
<evidence type="ECO:0000256" key="13">
    <source>
        <dbReference type="ARBA" id="ARBA00022932"/>
    </source>
</evidence>
<dbReference type="CDD" id="cd09274">
    <property type="entry name" value="RNase_HI_RT_Ty3"/>
    <property type="match status" value="1"/>
</dbReference>
<feature type="region of interest" description="Disordered" evidence="18">
    <location>
        <begin position="265"/>
        <end position="394"/>
    </location>
</feature>
<dbReference type="SUPFAM" id="SSF53098">
    <property type="entry name" value="Ribonuclease H-like"/>
    <property type="match status" value="1"/>
</dbReference>
<dbReference type="InterPro" id="IPR001995">
    <property type="entry name" value="Peptidase_A2_cat"/>
</dbReference>
<feature type="region of interest" description="Disordered" evidence="18">
    <location>
        <begin position="189"/>
        <end position="247"/>
    </location>
</feature>
<feature type="domain" description="CCHC-type" evidence="20">
    <location>
        <begin position="699"/>
        <end position="714"/>
    </location>
</feature>
<evidence type="ECO:0000256" key="3">
    <source>
        <dbReference type="ARBA" id="ARBA00022679"/>
    </source>
</evidence>
<dbReference type="InterPro" id="IPR041373">
    <property type="entry name" value="RT_RNaseH"/>
</dbReference>
<dbReference type="GO" id="GO:0006310">
    <property type="term" value="P:DNA recombination"/>
    <property type="evidence" value="ECO:0007669"/>
    <property type="project" value="UniProtKB-KW"/>
</dbReference>
<gene>
    <name evidence="24" type="primary">H0502G05.12</name>
</gene>
<keyword evidence="8" id="KW-0255">Endonuclease</keyword>
<dbReference type="Gene3D" id="3.30.420.10">
    <property type="entry name" value="Ribonuclease H-like superfamily/Ribonuclease H"/>
    <property type="match status" value="1"/>
</dbReference>
<dbReference type="GO" id="GO:0008270">
    <property type="term" value="F:zinc ion binding"/>
    <property type="evidence" value="ECO:0007669"/>
    <property type="project" value="UniProtKB-KW"/>
</dbReference>
<keyword evidence="3" id="KW-0808">Transferase</keyword>
<dbReference type="SUPFAM" id="SSF50630">
    <property type="entry name" value="Acid proteases"/>
    <property type="match status" value="1"/>
</dbReference>
<feature type="compositionally biased region" description="Low complexity" evidence="18">
    <location>
        <begin position="189"/>
        <end position="200"/>
    </location>
</feature>
<evidence type="ECO:0000256" key="17">
    <source>
        <dbReference type="SAM" id="Coils"/>
    </source>
</evidence>
<dbReference type="Gene3D" id="3.10.10.10">
    <property type="entry name" value="HIV Type 1 Reverse Transcriptase, subunit A, domain 1"/>
    <property type="match status" value="1"/>
</dbReference>
<keyword evidence="7" id="KW-0064">Aspartyl protease</keyword>
<keyword evidence="17" id="KW-0175">Coiled coil</keyword>
<dbReference type="FunFam" id="3.30.70.270:FF:000020">
    <property type="entry name" value="Transposon Tf2-6 polyprotein-like Protein"/>
    <property type="match status" value="1"/>
</dbReference>
<keyword evidence="11" id="KW-0229">DNA integration</keyword>
<dbReference type="PROSITE" id="PS00141">
    <property type="entry name" value="ASP_PROTEASE"/>
    <property type="match status" value="1"/>
</dbReference>
<feature type="compositionally biased region" description="Polar residues" evidence="18">
    <location>
        <begin position="677"/>
        <end position="694"/>
    </location>
</feature>
<dbReference type="GO" id="GO:0003964">
    <property type="term" value="F:RNA-directed DNA polymerase activity"/>
    <property type="evidence" value="ECO:0007669"/>
    <property type="project" value="UniProtKB-KW"/>
</dbReference>
<evidence type="ECO:0000256" key="18">
    <source>
        <dbReference type="SAM" id="MobiDB-lite"/>
    </source>
</evidence>
<evidence type="ECO:0000256" key="16">
    <source>
        <dbReference type="PROSITE-ProRule" id="PRU00047"/>
    </source>
</evidence>
<feature type="domain" description="Integrase catalytic" evidence="23">
    <location>
        <begin position="1517"/>
        <end position="1682"/>
    </location>
</feature>
<keyword evidence="2" id="KW-0645">Protease</keyword>
<organism evidence="24">
    <name type="scientific">Oryza sativa</name>
    <name type="common">Rice</name>
    <dbReference type="NCBI Taxonomy" id="4530"/>
    <lineage>
        <taxon>Eukaryota</taxon>
        <taxon>Viridiplantae</taxon>
        <taxon>Streptophyta</taxon>
        <taxon>Embryophyta</taxon>
        <taxon>Tracheophyta</taxon>
        <taxon>Spermatophyta</taxon>
        <taxon>Magnoliopsida</taxon>
        <taxon>Liliopsida</taxon>
        <taxon>Poales</taxon>
        <taxon>Poaceae</taxon>
        <taxon>BOP clade</taxon>
        <taxon>Oryzoideae</taxon>
        <taxon>Oryzeae</taxon>
        <taxon>Oryzinae</taxon>
        <taxon>Oryza</taxon>
    </lineage>
</organism>
<evidence type="ECO:0000259" key="22">
    <source>
        <dbReference type="PROSITE" id="PS50878"/>
    </source>
</evidence>
<dbReference type="InterPro" id="IPR056924">
    <property type="entry name" value="SH3_Tf2-1"/>
</dbReference>